<reference evidence="5 6" key="1">
    <citation type="journal article" date="2019" name="Int. J. Syst. Evol. Microbiol.">
        <title>The Global Catalogue of Microorganisms (GCM) 10K type strain sequencing project: providing services to taxonomists for standard genome sequencing and annotation.</title>
        <authorList>
            <consortium name="The Broad Institute Genomics Platform"/>
            <consortium name="The Broad Institute Genome Sequencing Center for Infectious Disease"/>
            <person name="Wu L."/>
            <person name="Ma J."/>
        </authorList>
    </citation>
    <scope>NUCLEOTIDE SEQUENCE [LARGE SCALE GENOMIC DNA]</scope>
    <source>
        <strain evidence="5 6">JCM 9383</strain>
    </source>
</reference>
<evidence type="ECO:0000256" key="3">
    <source>
        <dbReference type="SAM" id="MobiDB-lite"/>
    </source>
</evidence>
<dbReference type="PANTHER" id="PTHR30055:SF235">
    <property type="entry name" value="TRANSCRIPTIONAL REGULATORY PROTEIN"/>
    <property type="match status" value="1"/>
</dbReference>
<feature type="region of interest" description="Disordered" evidence="3">
    <location>
        <begin position="1"/>
        <end position="21"/>
    </location>
</feature>
<dbReference type="EMBL" id="BAAAUX010000007">
    <property type="protein sequence ID" value="GAA2781619.1"/>
    <property type="molecule type" value="Genomic_DNA"/>
</dbReference>
<name>A0ABN3V864_9PSEU</name>
<dbReference type="InterPro" id="IPR001647">
    <property type="entry name" value="HTH_TetR"/>
</dbReference>
<organism evidence="5 6">
    <name type="scientific">Saccharopolyspora taberi</name>
    <dbReference type="NCBI Taxonomy" id="60895"/>
    <lineage>
        <taxon>Bacteria</taxon>
        <taxon>Bacillati</taxon>
        <taxon>Actinomycetota</taxon>
        <taxon>Actinomycetes</taxon>
        <taxon>Pseudonocardiales</taxon>
        <taxon>Pseudonocardiaceae</taxon>
        <taxon>Saccharopolyspora</taxon>
    </lineage>
</organism>
<evidence type="ECO:0000313" key="5">
    <source>
        <dbReference type="EMBL" id="GAA2781619.1"/>
    </source>
</evidence>
<dbReference type="PANTHER" id="PTHR30055">
    <property type="entry name" value="HTH-TYPE TRANSCRIPTIONAL REGULATOR RUTR"/>
    <property type="match status" value="1"/>
</dbReference>
<dbReference type="SUPFAM" id="SSF48498">
    <property type="entry name" value="Tetracyclin repressor-like, C-terminal domain"/>
    <property type="match status" value="1"/>
</dbReference>
<dbReference type="Gene3D" id="1.10.10.60">
    <property type="entry name" value="Homeodomain-like"/>
    <property type="match status" value="1"/>
</dbReference>
<dbReference type="InterPro" id="IPR036271">
    <property type="entry name" value="Tet_transcr_reg_TetR-rel_C_sf"/>
</dbReference>
<dbReference type="InterPro" id="IPR009057">
    <property type="entry name" value="Homeodomain-like_sf"/>
</dbReference>
<dbReference type="Proteomes" id="UP001500979">
    <property type="component" value="Unassembled WGS sequence"/>
</dbReference>
<dbReference type="RefSeq" id="WP_344678661.1">
    <property type="nucleotide sequence ID" value="NZ_BAAAUX010000007.1"/>
</dbReference>
<feature type="domain" description="HTH tetR-type" evidence="4">
    <location>
        <begin position="19"/>
        <end position="79"/>
    </location>
</feature>
<dbReference type="Pfam" id="PF17920">
    <property type="entry name" value="TetR_C_16"/>
    <property type="match status" value="1"/>
</dbReference>
<dbReference type="PRINTS" id="PR00455">
    <property type="entry name" value="HTHTETR"/>
</dbReference>
<dbReference type="SUPFAM" id="SSF46689">
    <property type="entry name" value="Homeodomain-like"/>
    <property type="match status" value="1"/>
</dbReference>
<dbReference type="Gene3D" id="1.10.357.10">
    <property type="entry name" value="Tetracycline Repressor, domain 2"/>
    <property type="match status" value="1"/>
</dbReference>
<keyword evidence="6" id="KW-1185">Reference proteome</keyword>
<sequence length="206" mass="22491">MSSGIEDAPKRRGRRRSGEDTRAALVAAAREVFTEHGYSGATVRRIATRAGVDPAMVNHWFGGKEGLFSAAVSIPVNPSEIIPKLMEGDPQHLGERMVRQFVTVWDAQEGGAFMALMRGIATHEESVRILREFITSVVFGRMIKELGMNRPELRAALCGTQIVGLGMMRYVVRLEPLASADRETVVAAVAPNLQRYLTGDLSDVPG</sequence>
<dbReference type="InterPro" id="IPR050109">
    <property type="entry name" value="HTH-type_TetR-like_transc_reg"/>
</dbReference>
<evidence type="ECO:0000313" key="6">
    <source>
        <dbReference type="Proteomes" id="UP001500979"/>
    </source>
</evidence>
<comment type="caution">
    <text evidence="5">The sequence shown here is derived from an EMBL/GenBank/DDBJ whole genome shotgun (WGS) entry which is preliminary data.</text>
</comment>
<dbReference type="Pfam" id="PF00440">
    <property type="entry name" value="TetR_N"/>
    <property type="match status" value="1"/>
</dbReference>
<evidence type="ECO:0000256" key="1">
    <source>
        <dbReference type="ARBA" id="ARBA00023125"/>
    </source>
</evidence>
<protein>
    <submittedName>
        <fullName evidence="5">TetR family transcriptional regulator</fullName>
    </submittedName>
</protein>
<proteinExistence type="predicted"/>
<evidence type="ECO:0000259" key="4">
    <source>
        <dbReference type="PROSITE" id="PS50977"/>
    </source>
</evidence>
<accession>A0ABN3V864</accession>
<dbReference type="PROSITE" id="PS50977">
    <property type="entry name" value="HTH_TETR_2"/>
    <property type="match status" value="1"/>
</dbReference>
<feature type="DNA-binding region" description="H-T-H motif" evidence="2">
    <location>
        <begin position="42"/>
        <end position="61"/>
    </location>
</feature>
<dbReference type="InterPro" id="IPR041678">
    <property type="entry name" value="TetR_C_16"/>
</dbReference>
<gene>
    <name evidence="5" type="ORF">GCM10010470_14430</name>
</gene>
<keyword evidence="1 2" id="KW-0238">DNA-binding</keyword>
<evidence type="ECO:0000256" key="2">
    <source>
        <dbReference type="PROSITE-ProRule" id="PRU00335"/>
    </source>
</evidence>